<sequence>LAISLTLQTLIMKLNSRNTSKSTGVLIKPLHAASEKV</sequence>
<protein>
    <submittedName>
        <fullName evidence="1">Uncharacterized protein</fullName>
    </submittedName>
</protein>
<reference evidence="1" key="1">
    <citation type="submission" date="2018-05" db="EMBL/GenBank/DDBJ databases">
        <authorList>
            <person name="Lanie J.A."/>
            <person name="Ng W.-L."/>
            <person name="Kazmierczak K.M."/>
            <person name="Andrzejewski T.M."/>
            <person name="Davidsen T.M."/>
            <person name="Wayne K.J."/>
            <person name="Tettelin H."/>
            <person name="Glass J.I."/>
            <person name="Rusch D."/>
            <person name="Podicherti R."/>
            <person name="Tsui H.-C.T."/>
            <person name="Winkler M.E."/>
        </authorList>
    </citation>
    <scope>NUCLEOTIDE SEQUENCE</scope>
</reference>
<proteinExistence type="predicted"/>
<dbReference type="AlphaFoldDB" id="A0A382SWA2"/>
<organism evidence="1">
    <name type="scientific">marine metagenome</name>
    <dbReference type="NCBI Taxonomy" id="408172"/>
    <lineage>
        <taxon>unclassified sequences</taxon>
        <taxon>metagenomes</taxon>
        <taxon>ecological metagenomes</taxon>
    </lineage>
</organism>
<feature type="non-terminal residue" evidence="1">
    <location>
        <position position="1"/>
    </location>
</feature>
<evidence type="ECO:0000313" key="1">
    <source>
        <dbReference type="EMBL" id="SVD14199.1"/>
    </source>
</evidence>
<name>A0A382SWA2_9ZZZZ</name>
<dbReference type="EMBL" id="UINC01132099">
    <property type="protein sequence ID" value="SVD14199.1"/>
    <property type="molecule type" value="Genomic_DNA"/>
</dbReference>
<accession>A0A382SWA2</accession>
<gene>
    <name evidence="1" type="ORF">METZ01_LOCUS367053</name>
</gene>
<feature type="non-terminal residue" evidence="1">
    <location>
        <position position="37"/>
    </location>
</feature>